<dbReference type="InterPro" id="IPR036104">
    <property type="entry name" value="BFN_sf"/>
</dbReference>
<evidence type="ECO:0000313" key="3">
    <source>
        <dbReference type="EMBL" id="GAA4401008.1"/>
    </source>
</evidence>
<evidence type="ECO:0000259" key="2">
    <source>
        <dbReference type="PROSITE" id="PS51658"/>
    </source>
</evidence>
<name>A0ABP8K7J1_9ACTN</name>
<reference evidence="4" key="1">
    <citation type="journal article" date="2019" name="Int. J. Syst. Evol. Microbiol.">
        <title>The Global Catalogue of Microorganisms (GCM) 10K type strain sequencing project: providing services to taxonomists for standard genome sequencing and annotation.</title>
        <authorList>
            <consortium name="The Broad Institute Genomics Platform"/>
            <consortium name="The Broad Institute Genome Sequencing Center for Infectious Disease"/>
            <person name="Wu L."/>
            <person name="Ma J."/>
        </authorList>
    </citation>
    <scope>NUCLEOTIDE SEQUENCE [LARGE SCALE GENOMIC DNA]</scope>
    <source>
        <strain evidence="4">JCM 17688</strain>
    </source>
</reference>
<dbReference type="PROSITE" id="PS51658">
    <property type="entry name" value="BFN"/>
    <property type="match status" value="1"/>
</dbReference>
<feature type="compositionally biased region" description="Acidic residues" evidence="1">
    <location>
        <begin position="133"/>
        <end position="146"/>
    </location>
</feature>
<keyword evidence="4" id="KW-1185">Reference proteome</keyword>
<feature type="region of interest" description="Disordered" evidence="1">
    <location>
        <begin position="129"/>
        <end position="153"/>
    </location>
</feature>
<evidence type="ECO:0000256" key="1">
    <source>
        <dbReference type="SAM" id="MobiDB-lite"/>
    </source>
</evidence>
<dbReference type="Gene3D" id="3.10.690.10">
    <property type="entry name" value="Bifunctional nuclease domain"/>
    <property type="match status" value="1"/>
</dbReference>
<organism evidence="3 4">
    <name type="scientific">Tsukamurella soli</name>
    <dbReference type="NCBI Taxonomy" id="644556"/>
    <lineage>
        <taxon>Bacteria</taxon>
        <taxon>Bacillati</taxon>
        <taxon>Actinomycetota</taxon>
        <taxon>Actinomycetes</taxon>
        <taxon>Mycobacteriales</taxon>
        <taxon>Tsukamurellaceae</taxon>
        <taxon>Tsukamurella</taxon>
    </lineage>
</organism>
<sequence>MIKMSVVGIRMDPPQNDPVLLLREVAGERYLPIWIGQGEASAIAMKLQGISPRRPLTHDLIVDLIKGMGRELTEVRITDLQDGTFYADLVLDGDVTVSARPSDSVAVAVRFEVPIYAEEQVLAEAGLVLPDEGGAEGEQSDGDDSEPVAKADDEVEKFKEFLDSISADDFKAPDEP</sequence>
<dbReference type="PANTHER" id="PTHR15160:SF1">
    <property type="entry name" value="VON HIPPEL-LINDAU DISEASE TUMOR SUPPRESSOR"/>
    <property type="match status" value="1"/>
</dbReference>
<dbReference type="SUPFAM" id="SSF103256">
    <property type="entry name" value="Hypothetical protein TM0160"/>
    <property type="match status" value="1"/>
</dbReference>
<proteinExistence type="predicted"/>
<dbReference type="EMBL" id="BAABFR010000084">
    <property type="protein sequence ID" value="GAA4401008.1"/>
    <property type="molecule type" value="Genomic_DNA"/>
</dbReference>
<feature type="domain" description="BFN" evidence="2">
    <location>
        <begin position="1"/>
        <end position="129"/>
    </location>
</feature>
<dbReference type="Proteomes" id="UP001500635">
    <property type="component" value="Unassembled WGS sequence"/>
</dbReference>
<gene>
    <name evidence="3" type="ORF">GCM10023147_40160</name>
</gene>
<dbReference type="InterPro" id="IPR003729">
    <property type="entry name" value="Bi_nuclease_dom"/>
</dbReference>
<evidence type="ECO:0000313" key="4">
    <source>
        <dbReference type="Proteomes" id="UP001500635"/>
    </source>
</evidence>
<comment type="caution">
    <text evidence="3">The sequence shown here is derived from an EMBL/GenBank/DDBJ whole genome shotgun (WGS) entry which is preliminary data.</text>
</comment>
<dbReference type="PANTHER" id="PTHR15160">
    <property type="entry name" value="VON HIPPEL-LINDAU PROTEIN"/>
    <property type="match status" value="1"/>
</dbReference>
<dbReference type="Pfam" id="PF02577">
    <property type="entry name" value="BFN_dom"/>
    <property type="match status" value="1"/>
</dbReference>
<accession>A0ABP8K7J1</accession>
<protein>
    <submittedName>
        <fullName evidence="3">Bifunctional nuclease family protein</fullName>
    </submittedName>
</protein>